<dbReference type="Proteomes" id="UP000504629">
    <property type="component" value="Unplaced"/>
</dbReference>
<organism evidence="12 13">
    <name type="scientific">Bombyx mandarina</name>
    <name type="common">Wild silk moth</name>
    <name type="synonym">Wild silkworm</name>
    <dbReference type="NCBI Taxonomy" id="7092"/>
    <lineage>
        <taxon>Eukaryota</taxon>
        <taxon>Metazoa</taxon>
        <taxon>Ecdysozoa</taxon>
        <taxon>Arthropoda</taxon>
        <taxon>Hexapoda</taxon>
        <taxon>Insecta</taxon>
        <taxon>Pterygota</taxon>
        <taxon>Neoptera</taxon>
        <taxon>Endopterygota</taxon>
        <taxon>Lepidoptera</taxon>
        <taxon>Glossata</taxon>
        <taxon>Ditrysia</taxon>
        <taxon>Bombycoidea</taxon>
        <taxon>Bombycidae</taxon>
        <taxon>Bombycinae</taxon>
        <taxon>Bombyx</taxon>
    </lineage>
</organism>
<name>A0A6J2JI08_BOMMA</name>
<dbReference type="InterPro" id="IPR036228">
    <property type="entry name" value="ATP_synth_F0_dsu_sf_mt"/>
</dbReference>
<reference evidence="13" key="1">
    <citation type="submission" date="2025-08" db="UniProtKB">
        <authorList>
            <consortium name="RefSeq"/>
        </authorList>
    </citation>
    <scope>IDENTIFICATION</scope>
    <source>
        <tissue evidence="13">Silk gland</tissue>
    </source>
</reference>
<keyword evidence="4" id="KW-0138">CF(0)</keyword>
<gene>
    <name evidence="13" type="primary">LOC114242287</name>
</gene>
<keyword evidence="5 10" id="KW-0375">Hydrogen ion transport</keyword>
<keyword evidence="8 10" id="KW-0496">Mitochondrion</keyword>
<dbReference type="InterPro" id="IPR008689">
    <property type="entry name" value="ATP_synth_F0_dsu_mt"/>
</dbReference>
<sequence>MAKRISQSAVNWAALAERVPAEQKAHLAAFKIKSDNYLRRVLANPPEPPKINWAVYKQAVPIPGMVDTFQKQYEALKIPYPADTQTALVESQWNQVKNAIDAFIQESNANIASYQKEINATKALLPYDQMTMEDFYDAHPDLALDPIKKPTFWPHTPEEQLDYVDPEKQTQPTTAAAAH</sequence>
<comment type="subcellular location">
    <subcellularLocation>
        <location evidence="1 10">Mitochondrion inner membrane</location>
    </subcellularLocation>
</comment>
<dbReference type="PIRSF" id="PIRSF005514">
    <property type="entry name" value="ATPase_F0_D_mt"/>
    <property type="match status" value="1"/>
</dbReference>
<dbReference type="Gene3D" id="6.10.280.70">
    <property type="match status" value="1"/>
</dbReference>
<keyword evidence="12" id="KW-1185">Reference proteome</keyword>
<protein>
    <recommendedName>
        <fullName evidence="10">ATP synthase subunit d, mitochondrial</fullName>
    </recommendedName>
</protein>
<evidence type="ECO:0000256" key="1">
    <source>
        <dbReference type="ARBA" id="ARBA00004273"/>
    </source>
</evidence>
<keyword evidence="3 10" id="KW-0813">Transport</keyword>
<accession>A0A6J2JI08</accession>
<evidence type="ECO:0000313" key="12">
    <source>
        <dbReference type="Proteomes" id="UP000504629"/>
    </source>
</evidence>
<dbReference type="Pfam" id="PF05873">
    <property type="entry name" value="Mt_ATP-synt_D"/>
    <property type="match status" value="1"/>
</dbReference>
<dbReference type="GO" id="GO:0005743">
    <property type="term" value="C:mitochondrial inner membrane"/>
    <property type="evidence" value="ECO:0007669"/>
    <property type="project" value="UniProtKB-SubCell"/>
</dbReference>
<evidence type="ECO:0000256" key="8">
    <source>
        <dbReference type="ARBA" id="ARBA00023128"/>
    </source>
</evidence>
<evidence type="ECO:0000256" key="2">
    <source>
        <dbReference type="ARBA" id="ARBA00006842"/>
    </source>
</evidence>
<keyword evidence="9 10" id="KW-0472">Membrane</keyword>
<dbReference type="AlphaFoldDB" id="A0A6J2JI08"/>
<dbReference type="KEGG" id="bman:114242287"/>
<dbReference type="GeneID" id="114242287"/>
<keyword evidence="7 10" id="KW-0406">Ion transport</keyword>
<evidence type="ECO:0000256" key="4">
    <source>
        <dbReference type="ARBA" id="ARBA00022547"/>
    </source>
</evidence>
<dbReference type="OrthoDB" id="35799at2759"/>
<comment type="function">
    <text evidence="10">Mitochondrial membrane ATP synthase (F(1)F(0) ATP synthase or Complex V) produces ATP from ADP in the presence of a proton gradient across the membrane which is generated by electron transport complexes of the respiratory chain. F-type ATPases consist of two structural domains, F(1) - containing the extramembraneous catalytic core, and F(0) - containing the membrane proton channel, linked together by a central stalk and a peripheral stalk. During catalysis, ATP synthesis in the catalytic domain of F(1) is coupled via a rotary mechanism of the central stalk subunits to proton translocation.</text>
</comment>
<feature type="region of interest" description="Disordered" evidence="11">
    <location>
        <begin position="155"/>
        <end position="179"/>
    </location>
</feature>
<dbReference type="PANTHER" id="PTHR12700">
    <property type="entry name" value="ATP SYNTHASE SUBUNIT D, MITOCHONDRIAL"/>
    <property type="match status" value="1"/>
</dbReference>
<keyword evidence="6 10" id="KW-0999">Mitochondrion inner membrane</keyword>
<evidence type="ECO:0000256" key="5">
    <source>
        <dbReference type="ARBA" id="ARBA00022781"/>
    </source>
</evidence>
<comment type="similarity">
    <text evidence="2 10">Belongs to the ATPase d subunit family.</text>
</comment>
<dbReference type="RefSeq" id="XP_028029195.1">
    <property type="nucleotide sequence ID" value="XM_028173394.1"/>
</dbReference>
<proteinExistence type="inferred from homology"/>
<feature type="compositionally biased region" description="Polar residues" evidence="11">
    <location>
        <begin position="169"/>
        <end position="179"/>
    </location>
</feature>
<evidence type="ECO:0000256" key="9">
    <source>
        <dbReference type="ARBA" id="ARBA00023136"/>
    </source>
</evidence>
<evidence type="ECO:0000256" key="3">
    <source>
        <dbReference type="ARBA" id="ARBA00022448"/>
    </source>
</evidence>
<dbReference type="SUPFAM" id="SSF161065">
    <property type="entry name" value="ATP synthase D chain-like"/>
    <property type="match status" value="1"/>
</dbReference>
<dbReference type="GO" id="GO:0015986">
    <property type="term" value="P:proton motive force-driven ATP synthesis"/>
    <property type="evidence" value="ECO:0007669"/>
    <property type="project" value="UniProtKB-UniRule"/>
</dbReference>
<evidence type="ECO:0000256" key="10">
    <source>
        <dbReference type="PIRNR" id="PIRNR005514"/>
    </source>
</evidence>
<evidence type="ECO:0000256" key="11">
    <source>
        <dbReference type="SAM" id="MobiDB-lite"/>
    </source>
</evidence>
<evidence type="ECO:0000256" key="6">
    <source>
        <dbReference type="ARBA" id="ARBA00022792"/>
    </source>
</evidence>
<dbReference type="CTD" id="42291"/>
<dbReference type="GO" id="GO:0015078">
    <property type="term" value="F:proton transmembrane transporter activity"/>
    <property type="evidence" value="ECO:0007669"/>
    <property type="project" value="InterPro"/>
</dbReference>
<dbReference type="GO" id="GO:0045259">
    <property type="term" value="C:proton-transporting ATP synthase complex"/>
    <property type="evidence" value="ECO:0007669"/>
    <property type="project" value="UniProtKB-KW"/>
</dbReference>
<evidence type="ECO:0000313" key="13">
    <source>
        <dbReference type="RefSeq" id="XP_028029195.1"/>
    </source>
</evidence>
<evidence type="ECO:0000256" key="7">
    <source>
        <dbReference type="ARBA" id="ARBA00023065"/>
    </source>
</evidence>